<keyword evidence="1" id="KW-0805">Transcription regulation</keyword>
<protein>
    <submittedName>
        <fullName evidence="5">DeoR/GlpR family transcriptional regulator of sugar metabolism</fullName>
    </submittedName>
</protein>
<dbReference type="InterPro" id="IPR014036">
    <property type="entry name" value="DeoR-like_C"/>
</dbReference>
<comment type="caution">
    <text evidence="5">The sequence shown here is derived from an EMBL/GenBank/DDBJ whole genome shotgun (WGS) entry which is preliminary data.</text>
</comment>
<evidence type="ECO:0000313" key="6">
    <source>
        <dbReference type="Proteomes" id="UP001232973"/>
    </source>
</evidence>
<dbReference type="InterPro" id="IPR036388">
    <property type="entry name" value="WH-like_DNA-bd_sf"/>
</dbReference>
<dbReference type="Gene3D" id="1.10.10.10">
    <property type="entry name" value="Winged helix-like DNA-binding domain superfamily/Winged helix DNA-binding domain"/>
    <property type="match status" value="1"/>
</dbReference>
<dbReference type="InterPro" id="IPR001034">
    <property type="entry name" value="DeoR_HTH"/>
</dbReference>
<proteinExistence type="predicted"/>
<dbReference type="PRINTS" id="PR00037">
    <property type="entry name" value="HTHLACR"/>
</dbReference>
<evidence type="ECO:0000256" key="3">
    <source>
        <dbReference type="ARBA" id="ARBA00023163"/>
    </source>
</evidence>
<dbReference type="Proteomes" id="UP001232973">
    <property type="component" value="Unassembled WGS sequence"/>
</dbReference>
<dbReference type="SMART" id="SM01134">
    <property type="entry name" value="DeoRC"/>
    <property type="match status" value="1"/>
</dbReference>
<dbReference type="InterPro" id="IPR050313">
    <property type="entry name" value="Carb_Metab_HTH_regulators"/>
</dbReference>
<dbReference type="PANTHER" id="PTHR30363:SF44">
    <property type="entry name" value="AGA OPERON TRANSCRIPTIONAL REPRESSOR-RELATED"/>
    <property type="match status" value="1"/>
</dbReference>
<sequence length="253" mass="28214">MLPVERHRAILYEVNTRGSIRVKELSRMFEVTEETVRRDLDNLEHEGKLLRSYGGAIRIEGDQRETPLPQREAEHVPEKERIACEAATYVVPGDRIVLDASTTAWHLAMVLPNIPVTVVTNSMKVALELSSRDKIEVISTGGIVGSDSLSYVGPIAEDALRQFHVNKAFVSCKGLHSEFGLSESHALQALVKRNMVSIADEVFVLADHSKIQMRDFTIVSPLEDVDVLITDHQVSNEDVLAIRRQGVRVIQVS</sequence>
<organism evidence="5 6">
    <name type="scientific">Alicyclobacillus cycloheptanicus</name>
    <dbReference type="NCBI Taxonomy" id="1457"/>
    <lineage>
        <taxon>Bacteria</taxon>
        <taxon>Bacillati</taxon>
        <taxon>Bacillota</taxon>
        <taxon>Bacilli</taxon>
        <taxon>Bacillales</taxon>
        <taxon>Alicyclobacillaceae</taxon>
        <taxon>Alicyclobacillus</taxon>
    </lineage>
</organism>
<dbReference type="Pfam" id="PF00455">
    <property type="entry name" value="DeoRC"/>
    <property type="match status" value="1"/>
</dbReference>
<dbReference type="InterPro" id="IPR018356">
    <property type="entry name" value="Tscrpt_reg_HTH_DeoR_CS"/>
</dbReference>
<accession>A0ABT9XFL3</accession>
<dbReference type="Pfam" id="PF08220">
    <property type="entry name" value="HTH_DeoR"/>
    <property type="match status" value="1"/>
</dbReference>
<dbReference type="PROSITE" id="PS51000">
    <property type="entry name" value="HTH_DEOR_2"/>
    <property type="match status" value="1"/>
</dbReference>
<keyword evidence="2" id="KW-0238">DNA-binding</keyword>
<dbReference type="PROSITE" id="PS00894">
    <property type="entry name" value="HTH_DEOR_1"/>
    <property type="match status" value="1"/>
</dbReference>
<evidence type="ECO:0000313" key="5">
    <source>
        <dbReference type="EMBL" id="MDQ0189087.1"/>
    </source>
</evidence>
<reference evidence="5 6" key="1">
    <citation type="submission" date="2023-07" db="EMBL/GenBank/DDBJ databases">
        <title>Genomic Encyclopedia of Type Strains, Phase IV (KMG-IV): sequencing the most valuable type-strain genomes for metagenomic binning, comparative biology and taxonomic classification.</title>
        <authorList>
            <person name="Goeker M."/>
        </authorList>
    </citation>
    <scope>NUCLEOTIDE SEQUENCE [LARGE SCALE GENOMIC DNA]</scope>
    <source>
        <strain evidence="5 6">DSM 4006</strain>
    </source>
</reference>
<feature type="domain" description="HTH deoR-type" evidence="4">
    <location>
        <begin position="3"/>
        <end position="58"/>
    </location>
</feature>
<dbReference type="InterPro" id="IPR036390">
    <property type="entry name" value="WH_DNA-bd_sf"/>
</dbReference>
<dbReference type="SMART" id="SM00420">
    <property type="entry name" value="HTH_DEOR"/>
    <property type="match status" value="1"/>
</dbReference>
<dbReference type="InterPro" id="IPR037171">
    <property type="entry name" value="NagB/RpiA_transferase-like"/>
</dbReference>
<dbReference type="SUPFAM" id="SSF46785">
    <property type="entry name" value="Winged helix' DNA-binding domain"/>
    <property type="match status" value="1"/>
</dbReference>
<name>A0ABT9XFL3_9BACL</name>
<gene>
    <name evidence="5" type="ORF">J2S03_000903</name>
</gene>
<dbReference type="PANTHER" id="PTHR30363">
    <property type="entry name" value="HTH-TYPE TRANSCRIPTIONAL REGULATOR SRLR-RELATED"/>
    <property type="match status" value="1"/>
</dbReference>
<evidence type="ECO:0000259" key="4">
    <source>
        <dbReference type="PROSITE" id="PS51000"/>
    </source>
</evidence>
<keyword evidence="3" id="KW-0804">Transcription</keyword>
<dbReference type="RefSeq" id="WP_274454879.1">
    <property type="nucleotide sequence ID" value="NZ_CP067097.1"/>
</dbReference>
<evidence type="ECO:0000256" key="1">
    <source>
        <dbReference type="ARBA" id="ARBA00023015"/>
    </source>
</evidence>
<keyword evidence="6" id="KW-1185">Reference proteome</keyword>
<dbReference type="EMBL" id="JAUSTP010000004">
    <property type="protein sequence ID" value="MDQ0189087.1"/>
    <property type="molecule type" value="Genomic_DNA"/>
</dbReference>
<dbReference type="SUPFAM" id="SSF100950">
    <property type="entry name" value="NagB/RpiA/CoA transferase-like"/>
    <property type="match status" value="1"/>
</dbReference>
<evidence type="ECO:0000256" key="2">
    <source>
        <dbReference type="ARBA" id="ARBA00023125"/>
    </source>
</evidence>